<evidence type="ECO:0000256" key="1">
    <source>
        <dbReference type="SAM" id="MobiDB-lite"/>
    </source>
</evidence>
<gene>
    <name evidence="2" type="ordered locus">ckrop_0757</name>
</gene>
<sequence length="94" mass="10061">MARIPVEGEPRFIELSIARPGTLTRGTTLIGYGLTLLRSPLERSTDHIPLINDGDGAEPLGSTGAPHPHYYGHRRHSAVLVSVLPSRSPEIAGS</sequence>
<dbReference type="Proteomes" id="UP000001473">
    <property type="component" value="Chromosome"/>
</dbReference>
<dbReference type="EMBL" id="CP001620">
    <property type="protein sequence ID" value="ACR17515.1"/>
    <property type="molecule type" value="Genomic_DNA"/>
</dbReference>
<keyword evidence="3" id="KW-1185">Reference proteome</keyword>
<proteinExistence type="predicted"/>
<protein>
    <submittedName>
        <fullName evidence="2">Uncharacterized protein</fullName>
    </submittedName>
</protein>
<dbReference type="OrthoDB" id="9927629at2"/>
<dbReference type="KEGG" id="ckp:ckrop_0757"/>
<dbReference type="RefSeq" id="WP_012731402.1">
    <property type="nucleotide sequence ID" value="NC_012704.1"/>
</dbReference>
<evidence type="ECO:0000313" key="3">
    <source>
        <dbReference type="Proteomes" id="UP000001473"/>
    </source>
</evidence>
<dbReference type="HOGENOM" id="CLU_2381324_0_0_11"/>
<dbReference type="STRING" id="645127.ckrop_0757"/>
<accession>C4LI60</accession>
<organism evidence="2 3">
    <name type="scientific">Corynebacterium kroppenstedtii (strain DSM 44385 / JCM 11950 / CIP 105744 / CCUG 35717)</name>
    <dbReference type="NCBI Taxonomy" id="645127"/>
    <lineage>
        <taxon>Bacteria</taxon>
        <taxon>Bacillati</taxon>
        <taxon>Actinomycetota</taxon>
        <taxon>Actinomycetes</taxon>
        <taxon>Mycobacteriales</taxon>
        <taxon>Corynebacteriaceae</taxon>
        <taxon>Corynebacterium</taxon>
    </lineage>
</organism>
<feature type="region of interest" description="Disordered" evidence="1">
    <location>
        <begin position="48"/>
        <end position="69"/>
    </location>
</feature>
<dbReference type="AlphaFoldDB" id="C4LI60"/>
<evidence type="ECO:0000313" key="2">
    <source>
        <dbReference type="EMBL" id="ACR17515.1"/>
    </source>
</evidence>
<name>C4LI60_CORK4</name>
<reference evidence="2 3" key="1">
    <citation type="journal article" date="2008" name="J. Biotechnol.">
        <title>Ultrafast pyrosequencing of Corynebacterium kroppenstedtii DSM44385 revealed insights into the physiology of a lipophilic corynebacterium that lacks mycolic acids.</title>
        <authorList>
            <person name="Tauch A."/>
            <person name="Schneider J."/>
            <person name="Szczepanowski R."/>
            <person name="Tilker A."/>
            <person name="Viehoever P."/>
            <person name="Gartemann K.-H."/>
            <person name="Arnold W."/>
            <person name="Blom J."/>
            <person name="Brinkrolf K."/>
            <person name="Brune I."/>
            <person name="Goetker S."/>
            <person name="Weisshaar B."/>
            <person name="Goesmann A."/>
            <person name="Droege M."/>
            <person name="Puehler A."/>
        </authorList>
    </citation>
    <scope>NUCLEOTIDE SEQUENCE [LARGE SCALE GENOMIC DNA]</scope>
    <source>
        <strain evidence="3">DSM 44385 / JCM 11950 / CIP 105744 / CCUG 35717</strain>
    </source>
</reference>